<dbReference type="STRING" id="1094508.Tsac_2436"/>
<dbReference type="KEGG" id="tsh:Tsac_2436"/>
<reference evidence="1 2" key="1">
    <citation type="journal article" date="2014" name="Appl. Environ. Microbiol.">
        <title>Profile of Secreted Hydrolases, Associated Proteins, and SlpA in Thermoanaerobacterium saccharolyticum during the Degradation of Hemicellulose.</title>
        <authorList>
            <person name="Currie D.H."/>
            <person name="Guss A.M."/>
            <person name="Herring C.D."/>
            <person name="Giannone R.J."/>
            <person name="Johnson C.M."/>
            <person name="Lankford P.K."/>
            <person name="Brown S.D."/>
            <person name="Hettich R.L."/>
            <person name="Lynd L.R."/>
        </authorList>
    </citation>
    <scope>NUCLEOTIDE SEQUENCE [LARGE SCALE GENOMIC DNA]</scope>
    <source>
        <strain evidence="2">DSM 8691 / JW/SL-YS485</strain>
    </source>
</reference>
<evidence type="ECO:0000313" key="2">
    <source>
        <dbReference type="Proteomes" id="UP000006178"/>
    </source>
</evidence>
<protein>
    <submittedName>
        <fullName evidence="1">Uncharacterized protein</fullName>
    </submittedName>
</protein>
<organism evidence="1 2">
    <name type="scientific">Thermoanaerobacterium saccharolyticum (strain DSM 8691 / JW/SL-YS485)</name>
    <dbReference type="NCBI Taxonomy" id="1094508"/>
    <lineage>
        <taxon>Bacteria</taxon>
        <taxon>Bacillati</taxon>
        <taxon>Bacillota</taxon>
        <taxon>Clostridia</taxon>
        <taxon>Thermoanaerobacterales</taxon>
        <taxon>Thermoanaerobacteraceae</taxon>
        <taxon>Thermoanaerobacterium</taxon>
    </lineage>
</organism>
<dbReference type="RefSeq" id="WP_014759270.1">
    <property type="nucleotide sequence ID" value="NC_017992.1"/>
</dbReference>
<dbReference type="BioCyc" id="TSAC1094508:GLMA-2466-MONOMER"/>
<proteinExistence type="predicted"/>
<keyword evidence="2" id="KW-1185">Reference proteome</keyword>
<sequence length="66" mass="7809">MPRINWESPEIKVALEKTRAAYEQAPYREKHRAVEKEFVKYTGIWAAFHTIREHAKKKGIWIGGKK</sequence>
<dbReference type="AlphaFoldDB" id="I3VY39"/>
<dbReference type="Proteomes" id="UP000006178">
    <property type="component" value="Chromosome"/>
</dbReference>
<gene>
    <name evidence="1" type="ordered locus">Tsac_2436</name>
</gene>
<evidence type="ECO:0000313" key="1">
    <source>
        <dbReference type="EMBL" id="AFK87434.1"/>
    </source>
</evidence>
<dbReference type="EMBL" id="CP003184">
    <property type="protein sequence ID" value="AFK87434.1"/>
    <property type="molecule type" value="Genomic_DNA"/>
</dbReference>
<dbReference type="PATRIC" id="fig|1094508.3.peg.2471"/>
<name>I3VY39_THESW</name>
<accession>I3VY39</accession>